<dbReference type="AlphaFoldDB" id="A0AAW1HPE8"/>
<dbReference type="Pfam" id="PF03732">
    <property type="entry name" value="Retrotrans_gag"/>
    <property type="match status" value="1"/>
</dbReference>
<dbReference type="InterPro" id="IPR054722">
    <property type="entry name" value="PolX-like_BBD"/>
</dbReference>
<evidence type="ECO:0008006" key="6">
    <source>
        <dbReference type="Google" id="ProtNLM"/>
    </source>
</evidence>
<proteinExistence type="predicted"/>
<protein>
    <recommendedName>
        <fullName evidence="6">Retrotransposon Copia-like N-terminal domain-containing protein</fullName>
    </recommendedName>
</protein>
<evidence type="ECO:0000313" key="4">
    <source>
        <dbReference type="EMBL" id="KAK9678247.1"/>
    </source>
</evidence>
<feature type="domain" description="Retrotransposon gag" evidence="1">
    <location>
        <begin position="110"/>
        <end position="203"/>
    </location>
</feature>
<evidence type="ECO:0000259" key="3">
    <source>
        <dbReference type="Pfam" id="PF22936"/>
    </source>
</evidence>
<organism evidence="4 5">
    <name type="scientific">Saponaria officinalis</name>
    <name type="common">Common soapwort</name>
    <name type="synonym">Lychnis saponaria</name>
    <dbReference type="NCBI Taxonomy" id="3572"/>
    <lineage>
        <taxon>Eukaryota</taxon>
        <taxon>Viridiplantae</taxon>
        <taxon>Streptophyta</taxon>
        <taxon>Embryophyta</taxon>
        <taxon>Tracheophyta</taxon>
        <taxon>Spermatophyta</taxon>
        <taxon>Magnoliopsida</taxon>
        <taxon>eudicotyledons</taxon>
        <taxon>Gunneridae</taxon>
        <taxon>Pentapetalae</taxon>
        <taxon>Caryophyllales</taxon>
        <taxon>Caryophyllaceae</taxon>
        <taxon>Caryophylleae</taxon>
        <taxon>Saponaria</taxon>
    </lineage>
</organism>
<dbReference type="InterPro" id="IPR029472">
    <property type="entry name" value="Copia-like_N"/>
</dbReference>
<dbReference type="InterPro" id="IPR005162">
    <property type="entry name" value="Retrotrans_gag_dom"/>
</dbReference>
<dbReference type="Pfam" id="PF22936">
    <property type="entry name" value="Pol_BBD"/>
    <property type="match status" value="1"/>
</dbReference>
<evidence type="ECO:0000259" key="1">
    <source>
        <dbReference type="Pfam" id="PF03732"/>
    </source>
</evidence>
<sequence length="598" mass="67261">MPNSSSLSSSSDDDYKNPYDDPLFLSPSDFPGMQLVSTPFNGQNYIHWSKGVVMALGSKNKQGFLTGKTTMPTVTSGKYQQWFRCDNMVKCWILNSMVSGIKEGFMSAKSTKQLWNEILERYGQSNGPQLYQLKKELRNLSQDNLTVAAYFTKMKKFWDDIEEIEGFPECSCGVMENCTCNILKKILDSSSKEKVLTFLMGLNDTYDTLRTQILSTEPMPTINKVYSFVQQIESQKMISNVINITQDASALVVNKYGVYSPGASQWNSVKRENKRSRDDRWCSMCKKAGHTRDTCFRLHPELKSSFQNKFQSGQRFNNGQGHKFSAHVMDVRDEDTPFDFSHDQSAAQFTSNNAQKVDPALVTAVYQHMMSMMKANAAEHSESAINFADFGATDHMTSERHLMRNFRGLTKPMLVGLPDGSTKSVKFVGDVKLTSTITLHEVLFIPDFKRSLLSVGKLLSQNGFHIHFDVMKCVIQDQFKKPLAIGLREGGLYKLQCSTYPTGQSRYTVPSSVVASDKCASVKCSDLFCSVNKCSKVVERVSLLHSRLGHTSAGKMLHISLFNKKDLESFVCETCVMAKLHKLPFTRNSTKALIPCES</sequence>
<comment type="caution">
    <text evidence="4">The sequence shown here is derived from an EMBL/GenBank/DDBJ whole genome shotgun (WGS) entry which is preliminary data.</text>
</comment>
<keyword evidence="5" id="KW-1185">Reference proteome</keyword>
<evidence type="ECO:0000313" key="5">
    <source>
        <dbReference type="Proteomes" id="UP001443914"/>
    </source>
</evidence>
<name>A0AAW1HPE8_SAPOF</name>
<dbReference type="Proteomes" id="UP001443914">
    <property type="component" value="Unassembled WGS sequence"/>
</dbReference>
<gene>
    <name evidence="4" type="ORF">RND81_11G198700</name>
</gene>
<evidence type="ECO:0000259" key="2">
    <source>
        <dbReference type="Pfam" id="PF14244"/>
    </source>
</evidence>
<feature type="domain" description="Retrotransposon Copia-like N-terminal" evidence="2">
    <location>
        <begin position="27"/>
        <end position="72"/>
    </location>
</feature>
<feature type="domain" description="Retrovirus-related Pol polyprotein from transposon TNT 1-94-like beta-barrel" evidence="3">
    <location>
        <begin position="388"/>
        <end position="461"/>
    </location>
</feature>
<accession>A0AAW1HPE8</accession>
<dbReference type="PANTHER" id="PTHR37610:SF40">
    <property type="entry name" value="OS01G0909600 PROTEIN"/>
    <property type="match status" value="1"/>
</dbReference>
<dbReference type="Pfam" id="PF14244">
    <property type="entry name" value="Retrotran_gag_3"/>
    <property type="match status" value="1"/>
</dbReference>
<reference evidence="4" key="1">
    <citation type="submission" date="2024-03" db="EMBL/GenBank/DDBJ databases">
        <title>WGS assembly of Saponaria officinalis var. Norfolk2.</title>
        <authorList>
            <person name="Jenkins J."/>
            <person name="Shu S."/>
            <person name="Grimwood J."/>
            <person name="Barry K."/>
            <person name="Goodstein D."/>
            <person name="Schmutz J."/>
            <person name="Leebens-Mack J."/>
            <person name="Osbourn A."/>
        </authorList>
    </citation>
    <scope>NUCLEOTIDE SEQUENCE [LARGE SCALE GENOMIC DNA]</scope>
    <source>
        <strain evidence="4">JIC</strain>
    </source>
</reference>
<dbReference type="PANTHER" id="PTHR37610">
    <property type="entry name" value="CCHC-TYPE DOMAIN-CONTAINING PROTEIN"/>
    <property type="match status" value="1"/>
</dbReference>
<dbReference type="EMBL" id="JBDFQZ010000011">
    <property type="protein sequence ID" value="KAK9678247.1"/>
    <property type="molecule type" value="Genomic_DNA"/>
</dbReference>